<gene>
    <name evidence="1" type="ORF">CTRU02_212253</name>
</gene>
<proteinExistence type="predicted"/>
<organism evidence="1 2">
    <name type="scientific">Colletotrichum truncatum</name>
    <name type="common">Anthracnose fungus</name>
    <name type="synonym">Colletotrichum capsici</name>
    <dbReference type="NCBI Taxonomy" id="5467"/>
    <lineage>
        <taxon>Eukaryota</taxon>
        <taxon>Fungi</taxon>
        <taxon>Dikarya</taxon>
        <taxon>Ascomycota</taxon>
        <taxon>Pezizomycotina</taxon>
        <taxon>Sordariomycetes</taxon>
        <taxon>Hypocreomycetidae</taxon>
        <taxon>Glomerellales</taxon>
        <taxon>Glomerellaceae</taxon>
        <taxon>Colletotrichum</taxon>
        <taxon>Colletotrichum truncatum species complex</taxon>
    </lineage>
</organism>
<evidence type="ECO:0000313" key="2">
    <source>
        <dbReference type="Proteomes" id="UP000805649"/>
    </source>
</evidence>
<comment type="caution">
    <text evidence="1">The sequence shown here is derived from an EMBL/GenBank/DDBJ whole genome shotgun (WGS) entry which is preliminary data.</text>
</comment>
<sequence length="72" mass="8058">MDDKFHCDLVPCMTTEYYGSEPWDPVGVVGLSALWEVQILFSLAELSKRRVMLCLVAPVSALVTSIPWLRSS</sequence>
<evidence type="ECO:0000313" key="1">
    <source>
        <dbReference type="EMBL" id="KAL0933290.1"/>
    </source>
</evidence>
<name>A0ACC3YN17_COLTU</name>
<reference evidence="1 2" key="1">
    <citation type="journal article" date="2020" name="Phytopathology">
        <title>Genome Sequence Resources of Colletotrichum truncatum, C. plurivorum, C. musicola, and C. sojae: Four Species Pathogenic to Soybean (Glycine max).</title>
        <authorList>
            <person name="Rogerio F."/>
            <person name="Boufleur T.R."/>
            <person name="Ciampi-Guillardi M."/>
            <person name="Sukno S.A."/>
            <person name="Thon M.R."/>
            <person name="Massola Junior N.S."/>
            <person name="Baroncelli R."/>
        </authorList>
    </citation>
    <scope>NUCLEOTIDE SEQUENCE [LARGE SCALE GENOMIC DNA]</scope>
    <source>
        <strain evidence="1 2">CMES1059</strain>
    </source>
</reference>
<keyword evidence="2" id="KW-1185">Reference proteome</keyword>
<dbReference type="Proteomes" id="UP000805649">
    <property type="component" value="Unassembled WGS sequence"/>
</dbReference>
<accession>A0ACC3YN17</accession>
<dbReference type="EMBL" id="VUJX02000008">
    <property type="protein sequence ID" value="KAL0933290.1"/>
    <property type="molecule type" value="Genomic_DNA"/>
</dbReference>
<protein>
    <submittedName>
        <fullName evidence="1">Uncharacterized protein</fullName>
    </submittedName>
</protein>